<dbReference type="STRING" id="350054.Mflv_2960"/>
<reference evidence="1" key="1">
    <citation type="submission" date="2007-04" db="EMBL/GenBank/DDBJ databases">
        <authorList>
            <consortium name="US DOE Joint Genome Institute"/>
            <person name="Copeland A."/>
            <person name="Lucas S."/>
            <person name="Lapidus A."/>
            <person name="Barry K."/>
            <person name="Detter J.C."/>
            <person name="Glavina del Rio T."/>
            <person name="Hammon N."/>
            <person name="Israni S."/>
            <person name="Dalin E."/>
            <person name="Tice H."/>
            <person name="Pitluck S."/>
            <person name="Chain P."/>
            <person name="Malfatti S."/>
            <person name="Shin M."/>
            <person name="Vergez L."/>
            <person name="Schmutz J."/>
            <person name="Larimer F."/>
            <person name="Land M."/>
            <person name="Hauser L."/>
            <person name="Kyrpides N."/>
            <person name="Mikhailova N."/>
            <person name="Miller C."/>
            <person name="Richardson P."/>
        </authorList>
    </citation>
    <scope>NUCLEOTIDE SEQUENCE</scope>
    <source>
        <strain evidence="1">PYR-GCK</strain>
    </source>
</reference>
<dbReference type="AlphaFoldDB" id="A4TBH8"/>
<gene>
    <name evidence="1" type="ordered locus">Mflv_2960</name>
</gene>
<protein>
    <recommendedName>
        <fullName evidence="2">Peptidase</fullName>
    </recommendedName>
</protein>
<dbReference type="HOGENOM" id="CLU_041774_0_0_11"/>
<organism evidence="1">
    <name type="scientific">Mycolicibacterium gilvum (strain PYR-GCK)</name>
    <name type="common">Mycobacterium gilvum (strain PYR-GCK)</name>
    <dbReference type="NCBI Taxonomy" id="350054"/>
    <lineage>
        <taxon>Bacteria</taxon>
        <taxon>Bacillati</taxon>
        <taxon>Actinomycetota</taxon>
        <taxon>Actinomycetes</taxon>
        <taxon>Mycobacteriales</taxon>
        <taxon>Mycobacteriaceae</taxon>
        <taxon>Mycolicibacterium</taxon>
    </lineage>
</organism>
<dbReference type="eggNOG" id="COG3975">
    <property type="taxonomic scope" value="Bacteria"/>
</dbReference>
<accession>A4TBH8</accession>
<dbReference type="OrthoDB" id="5242307at2"/>
<reference evidence="1" key="2">
    <citation type="journal article" date="2013" name="PLoS ONE">
        <title>A Gene Expression Study of the Activities of Aromatic Ring-Cleavage Dioxygenases in Mycobacterium gilvum PYR-GCK to Changes in Salinity and pH during Pyrene Degradation.</title>
        <authorList>
            <person name="Badejo A.C."/>
            <person name="Badejo A.O."/>
            <person name="Shin K.H."/>
            <person name="Chai Y.G."/>
        </authorList>
    </citation>
    <scope>NUCLEOTIDE SEQUENCE [LARGE SCALE GENOMIC DNA]</scope>
    <source>
        <strain evidence="1">PYR-GCK</strain>
    </source>
</reference>
<dbReference type="Pfam" id="PF04450">
    <property type="entry name" value="BSP"/>
    <property type="match status" value="1"/>
</dbReference>
<dbReference type="EMBL" id="CP000656">
    <property type="protein sequence ID" value="ABP45437.1"/>
    <property type="molecule type" value="Genomic_DNA"/>
</dbReference>
<dbReference type="InterPro" id="IPR007541">
    <property type="entry name" value="Uncharacterised_BSP"/>
</dbReference>
<name>A4TBH8_MYCGI</name>
<sequence>MRRSTTSVATSPSRLPRSVDRRRLGAVFGAELICAVLLIAGPQVSAPVPAVAAPVPATHSPQPAPTGPSTRTVATPDGRTAQLADLGAPGGGALLDRIAAELPSATAAVTAFWGPQWPRDIPIVVAGTTGQFATLGGGGDGIAATTTAQRITFAPGATAMDDADLRTVVRHELFHYAARADTAADAPVWFTEGVADYVARPPAATPPAAPRGFPSDAEMAAPGPARDEAYDRAWEFASYVAGVYGEDTLRALYVAACGHGHADFDGAVRTVLGVEPASLWADS</sequence>
<evidence type="ECO:0000313" key="1">
    <source>
        <dbReference type="EMBL" id="ABP45437.1"/>
    </source>
</evidence>
<evidence type="ECO:0008006" key="2">
    <source>
        <dbReference type="Google" id="ProtNLM"/>
    </source>
</evidence>
<dbReference type="KEGG" id="mgi:Mflv_2960"/>
<proteinExistence type="predicted"/>